<evidence type="ECO:0000313" key="5">
    <source>
        <dbReference type="Proteomes" id="UP000316316"/>
    </source>
</evidence>
<dbReference type="GeneID" id="69570166"/>
<gene>
    <name evidence="4" type="ORF">AUF17_17505</name>
</gene>
<accession>A0A4P8KBG9</accession>
<evidence type="ECO:0000256" key="3">
    <source>
        <dbReference type="SAM" id="SignalP"/>
    </source>
</evidence>
<sequence length="231" mass="24521">MKKRILIFFTLLFLLGVGAGPLHSQAVENASTPTNGYAISILKYKLSEAAALSTELPLDGTKAEKVTDKNGNALEPLAGISYEITRVSPVQGESAFAPVEGTDAFSVTVTTDQNGLARVDGLASGTYQVVEKENSLLNSVMEPVILELPLPQREGEALSEVYLYPKSSVVGPSEETVNEDSVNTGTQTASDKLPQTSGSIGNAQPLYLILAFIVVMGAIGVKVLKTKHHKF</sequence>
<dbReference type="InterPro" id="IPR032364">
    <property type="entry name" value="GramPos_pilinD1_N"/>
</dbReference>
<keyword evidence="2" id="KW-0472">Membrane</keyword>
<dbReference type="RefSeq" id="WP_016179043.1">
    <property type="nucleotide sequence ID" value="NZ_CAAKOC010000207.1"/>
</dbReference>
<dbReference type="Pfam" id="PF16555">
    <property type="entry name" value="GramPos_pilinD1"/>
    <property type="match status" value="1"/>
</dbReference>
<feature type="region of interest" description="Disordered" evidence="1">
    <location>
        <begin position="171"/>
        <end position="196"/>
    </location>
</feature>
<proteinExistence type="predicted"/>
<organism evidence="4 5">
    <name type="scientific">Enterococcus avium</name>
    <name type="common">Streptococcus avium</name>
    <dbReference type="NCBI Taxonomy" id="33945"/>
    <lineage>
        <taxon>Bacteria</taxon>
        <taxon>Bacillati</taxon>
        <taxon>Bacillota</taxon>
        <taxon>Bacilli</taxon>
        <taxon>Lactobacillales</taxon>
        <taxon>Enterococcaceae</taxon>
        <taxon>Enterococcus</taxon>
    </lineage>
</organism>
<keyword evidence="2" id="KW-0812">Transmembrane</keyword>
<evidence type="ECO:0000256" key="1">
    <source>
        <dbReference type="SAM" id="MobiDB-lite"/>
    </source>
</evidence>
<name>A0A4P8KBG9_ENTAV</name>
<dbReference type="EMBL" id="PDXQ01000002">
    <property type="protein sequence ID" value="TRZ28512.1"/>
    <property type="molecule type" value="Genomic_DNA"/>
</dbReference>
<feature type="signal peptide" evidence="3">
    <location>
        <begin position="1"/>
        <end position="26"/>
    </location>
</feature>
<keyword evidence="3" id="KW-0732">Signal</keyword>
<comment type="caution">
    <text evidence="4">The sequence shown here is derived from an EMBL/GenBank/DDBJ whole genome shotgun (WGS) entry which is preliminary data.</text>
</comment>
<protein>
    <submittedName>
        <fullName evidence="4">Cell wall protein</fullName>
    </submittedName>
</protein>
<dbReference type="AlphaFoldDB" id="A0A4P8KBG9"/>
<evidence type="ECO:0000313" key="4">
    <source>
        <dbReference type="EMBL" id="TRZ28512.1"/>
    </source>
</evidence>
<feature type="chain" id="PRO_5043792323" evidence="3">
    <location>
        <begin position="27"/>
        <end position="231"/>
    </location>
</feature>
<reference evidence="4 5" key="1">
    <citation type="submission" date="2017-10" db="EMBL/GenBank/DDBJ databases">
        <title>FDA dAtabase for Regulatory Grade micrObial Sequences (FDA-ARGOS): Supporting development and validation of Infectious Disease Dx tests.</title>
        <authorList>
            <person name="Campos J."/>
            <person name="Goldberg B."/>
            <person name="Tallon L.J."/>
            <person name="Sadzewicz L."/>
            <person name="Sengamalay N."/>
            <person name="Ott S."/>
            <person name="Godinez A."/>
            <person name="Nagaraj S."/>
            <person name="Vyas G."/>
            <person name="Aluvathingal J."/>
            <person name="Nadendla S."/>
            <person name="Geyer C."/>
            <person name="Nandy P."/>
            <person name="Hobson J."/>
            <person name="Sichtig H."/>
        </authorList>
    </citation>
    <scope>NUCLEOTIDE SEQUENCE [LARGE SCALE GENOMIC DNA]</scope>
    <source>
        <strain evidence="4 5">FDAARGOS_185</strain>
    </source>
</reference>
<keyword evidence="2" id="KW-1133">Transmembrane helix</keyword>
<feature type="transmembrane region" description="Helical" evidence="2">
    <location>
        <begin position="206"/>
        <end position="224"/>
    </location>
</feature>
<feature type="compositionally biased region" description="Polar residues" evidence="1">
    <location>
        <begin position="179"/>
        <end position="196"/>
    </location>
</feature>
<dbReference type="Gene3D" id="2.60.40.10">
    <property type="entry name" value="Immunoglobulins"/>
    <property type="match status" value="1"/>
</dbReference>
<dbReference type="InterPro" id="IPR013783">
    <property type="entry name" value="Ig-like_fold"/>
</dbReference>
<dbReference type="Proteomes" id="UP000316316">
    <property type="component" value="Unassembled WGS sequence"/>
</dbReference>
<evidence type="ECO:0000256" key="2">
    <source>
        <dbReference type="SAM" id="Phobius"/>
    </source>
</evidence>